<feature type="compositionally biased region" description="Polar residues" evidence="1">
    <location>
        <begin position="959"/>
        <end position="985"/>
    </location>
</feature>
<feature type="region of interest" description="Disordered" evidence="1">
    <location>
        <begin position="326"/>
        <end position="386"/>
    </location>
</feature>
<feature type="region of interest" description="Disordered" evidence="1">
    <location>
        <begin position="554"/>
        <end position="585"/>
    </location>
</feature>
<feature type="region of interest" description="Disordered" evidence="1">
    <location>
        <begin position="502"/>
        <end position="536"/>
    </location>
</feature>
<feature type="compositionally biased region" description="Polar residues" evidence="1">
    <location>
        <begin position="1553"/>
        <end position="1565"/>
    </location>
</feature>
<feature type="compositionally biased region" description="Basic and acidic residues" evidence="1">
    <location>
        <begin position="1994"/>
        <end position="2023"/>
    </location>
</feature>
<feature type="compositionally biased region" description="Low complexity" evidence="1">
    <location>
        <begin position="891"/>
        <end position="942"/>
    </location>
</feature>
<feature type="compositionally biased region" description="Polar residues" evidence="1">
    <location>
        <begin position="1403"/>
        <end position="1426"/>
    </location>
</feature>
<evidence type="ECO:0000256" key="1">
    <source>
        <dbReference type="SAM" id="MobiDB-lite"/>
    </source>
</evidence>
<feature type="compositionally biased region" description="Polar residues" evidence="1">
    <location>
        <begin position="2087"/>
        <end position="2096"/>
    </location>
</feature>
<dbReference type="Gramene" id="GBG61137">
    <property type="protein sequence ID" value="GBG61137"/>
    <property type="gene ID" value="CBR_g19214"/>
</dbReference>
<feature type="compositionally biased region" description="Basic and acidic residues" evidence="1">
    <location>
        <begin position="554"/>
        <end position="565"/>
    </location>
</feature>
<feature type="region of interest" description="Disordered" evidence="1">
    <location>
        <begin position="715"/>
        <end position="746"/>
    </location>
</feature>
<evidence type="ECO:0000313" key="2">
    <source>
        <dbReference type="EMBL" id="GBG61137.1"/>
    </source>
</evidence>
<feature type="compositionally biased region" description="Basic and acidic residues" evidence="1">
    <location>
        <begin position="1276"/>
        <end position="1294"/>
    </location>
</feature>
<organism evidence="2 3">
    <name type="scientific">Chara braunii</name>
    <name type="common">Braun's stonewort</name>
    <dbReference type="NCBI Taxonomy" id="69332"/>
    <lineage>
        <taxon>Eukaryota</taxon>
        <taxon>Viridiplantae</taxon>
        <taxon>Streptophyta</taxon>
        <taxon>Charophyceae</taxon>
        <taxon>Charales</taxon>
        <taxon>Characeae</taxon>
        <taxon>Chara</taxon>
    </lineage>
</organism>
<accession>A0A388JTP3</accession>
<feature type="compositionally biased region" description="Polar residues" evidence="1">
    <location>
        <begin position="2056"/>
        <end position="2066"/>
    </location>
</feature>
<feature type="region of interest" description="Disordered" evidence="1">
    <location>
        <begin position="1532"/>
        <end position="1583"/>
    </location>
</feature>
<gene>
    <name evidence="2" type="ORF">CBR_g19214</name>
</gene>
<feature type="region of interest" description="Disordered" evidence="1">
    <location>
        <begin position="262"/>
        <end position="295"/>
    </location>
</feature>
<reference evidence="2 3" key="1">
    <citation type="journal article" date="2018" name="Cell">
        <title>The Chara Genome: Secondary Complexity and Implications for Plant Terrestrialization.</title>
        <authorList>
            <person name="Nishiyama T."/>
            <person name="Sakayama H."/>
            <person name="Vries J.D."/>
            <person name="Buschmann H."/>
            <person name="Saint-Marcoux D."/>
            <person name="Ullrich K.K."/>
            <person name="Haas F.B."/>
            <person name="Vanderstraeten L."/>
            <person name="Becker D."/>
            <person name="Lang D."/>
            <person name="Vosolsobe S."/>
            <person name="Rombauts S."/>
            <person name="Wilhelmsson P.K.I."/>
            <person name="Janitza P."/>
            <person name="Kern R."/>
            <person name="Heyl A."/>
            <person name="Rumpler F."/>
            <person name="Villalobos L.I.A.C."/>
            <person name="Clay J.M."/>
            <person name="Skokan R."/>
            <person name="Toyoda A."/>
            <person name="Suzuki Y."/>
            <person name="Kagoshima H."/>
            <person name="Schijlen E."/>
            <person name="Tajeshwar N."/>
            <person name="Catarino B."/>
            <person name="Hetherington A.J."/>
            <person name="Saltykova A."/>
            <person name="Bonnot C."/>
            <person name="Breuninger H."/>
            <person name="Symeonidi A."/>
            <person name="Radhakrishnan G.V."/>
            <person name="Van Nieuwerburgh F."/>
            <person name="Deforce D."/>
            <person name="Chang C."/>
            <person name="Karol K.G."/>
            <person name="Hedrich R."/>
            <person name="Ulvskov P."/>
            <person name="Glockner G."/>
            <person name="Delwiche C.F."/>
            <person name="Petrasek J."/>
            <person name="Van de Peer Y."/>
            <person name="Friml J."/>
            <person name="Beilby M."/>
            <person name="Dolan L."/>
            <person name="Kohara Y."/>
            <person name="Sugano S."/>
            <person name="Fujiyama A."/>
            <person name="Delaux P.-M."/>
            <person name="Quint M."/>
            <person name="TheiBen G."/>
            <person name="Hagemann M."/>
            <person name="Harholt J."/>
            <person name="Dunand C."/>
            <person name="Zachgo S."/>
            <person name="Langdale J."/>
            <person name="Maumus F."/>
            <person name="Straeten D.V.D."/>
            <person name="Gould S.B."/>
            <person name="Rensing S.A."/>
        </authorList>
    </citation>
    <scope>NUCLEOTIDE SEQUENCE [LARGE SCALE GENOMIC DNA]</scope>
    <source>
        <strain evidence="2 3">S276</strain>
    </source>
</reference>
<keyword evidence="3" id="KW-1185">Reference proteome</keyword>
<feature type="compositionally biased region" description="Basic and acidic residues" evidence="1">
    <location>
        <begin position="451"/>
        <end position="466"/>
    </location>
</feature>
<feature type="region of interest" description="Disordered" evidence="1">
    <location>
        <begin position="450"/>
        <end position="486"/>
    </location>
</feature>
<feature type="compositionally biased region" description="Polar residues" evidence="1">
    <location>
        <begin position="1173"/>
        <end position="1183"/>
    </location>
</feature>
<feature type="compositionally biased region" description="Polar residues" evidence="1">
    <location>
        <begin position="822"/>
        <end position="833"/>
    </location>
</feature>
<feature type="region of interest" description="Disordered" evidence="1">
    <location>
        <begin position="1023"/>
        <end position="1143"/>
    </location>
</feature>
<feature type="compositionally biased region" description="Low complexity" evidence="1">
    <location>
        <begin position="987"/>
        <end position="999"/>
    </location>
</feature>
<feature type="region of interest" description="Disordered" evidence="1">
    <location>
        <begin position="1403"/>
        <end position="1464"/>
    </location>
</feature>
<dbReference type="EMBL" id="BFEA01000017">
    <property type="protein sequence ID" value="GBG61137.1"/>
    <property type="molecule type" value="Genomic_DNA"/>
</dbReference>
<feature type="region of interest" description="Disordered" evidence="1">
    <location>
        <begin position="2056"/>
        <end position="2172"/>
    </location>
</feature>
<proteinExistence type="predicted"/>
<feature type="compositionally biased region" description="Gly residues" evidence="1">
    <location>
        <begin position="278"/>
        <end position="295"/>
    </location>
</feature>
<feature type="compositionally biased region" description="Low complexity" evidence="1">
    <location>
        <begin position="1023"/>
        <end position="1037"/>
    </location>
</feature>
<feature type="region of interest" description="Disordered" evidence="1">
    <location>
        <begin position="1836"/>
        <end position="1860"/>
    </location>
</feature>
<name>A0A388JTP3_CHABU</name>
<feature type="region of interest" description="Disordered" evidence="1">
    <location>
        <begin position="1265"/>
        <end position="1329"/>
    </location>
</feature>
<dbReference type="Proteomes" id="UP000265515">
    <property type="component" value="Unassembled WGS sequence"/>
</dbReference>
<dbReference type="OMA" id="YIYMDSS"/>
<evidence type="ECO:0000313" key="3">
    <source>
        <dbReference type="Proteomes" id="UP000265515"/>
    </source>
</evidence>
<sequence length="2172" mass="228246">MNHSSTCTTRLASHAERPLLAADPHSELMAMADDFSAAACTPASCRPAYAAKRPASATSFSPSASAHLAADDLIDVHGMPTESPLRTVPADAISAVVDWVIPFDPSPLRVAQQGDRGEEESTVLTSAEHPEECENASSSGRSSSVDFGGRGGGFNDNWSLSKAWDASVIPPTASAVAVGEQMSDGEFHEEIPLFKPRHVRASSLRDSMAWDKEFQTFSEETFITDEEAGLDCLMMGAPLVWRTTKSPKPLATEKRQSLAANASPFALNAATDENENGKSGGNRGRSGELSGSGGGVLSSCNVNTLSAQQQKDSTKSPAPSLLKARRSGLKDISPWKQLPATQEDEQLVDGTRELKTPGALPSTVAVSAEEKKAPNEQDVTSTPIAPISSSLGSDACEGVQKNPLLNVSMAWDKAFQTEKGVLDSIDLDDPFERFSKLHALSSTEVTATEGIIHRDEKEQTRAEKSSVARMGDAAAADEKATLSGNQSDAAIALQPWFKSTRTAGTSLSHGPGSPAPDDKVASHDGMSQSLAPSKLRPVGLHKINKFTLENRLAEIGEEEERKQEDGTSNASGAEEGTSGLDISRGNLSTTTGAVLGQDGQSKYGIDPADILEKVAAVQAQLLDSPRVRHLRSQLPAMQKNTASPSAEIVAAAGNSEGTDPDKGGKIGSPLCAPEVGSDICKALLPSSRLRNPVQQPRANSVIEAAIQDGTRLRLPGRYHQGSKKQGTEEEVQADAGAETAAPSGTAGHEAFPALRQEESKSRLVGAGFLGVRSMKGSRDARPPTNGGEHSLRPEASTGCIGFLRSGSGGSKLPGSPGPTAKRSATFTASNRTQAIPPAFAAPLKSVGPPRRVTLNDPTCRAPRVKGGEVGGNAPRLVQERSRTNLQGVKVPGNITPGTRTPGTRTPGTRTPGNRTPGNRTPGGPSSPSLRSRSRPVSPSGNSELDAAEVAQRLRLARSRPQSPTSSGTVDTRSTDSAWTNPNGWNCRSRQQSPSTSMSSAHGSDDGHATCASDGWNDRASLRSESSSVISSPSLSRLPDIGNFSLGTGDPSGDGRISGLRKPSPRLSFFESGKGRRRNSGSGGVSSAGASRLPSRPQHGTRKPLPRPPPYAKKAVPPGSAGMKTVQDGIPGKQPSDRWPQGSTASRIPTMAVASLYGAKSGGGVGGVQQSSSIRQSAHGNSAIQHDDCKGSLLRGGQANGAAVPHALSTRVSWDDAKKLVDAFFESQGVKDSAAEHGNPIPRKVFRGSKCRRMSYEDVFATSSVDSGQQSSVGLQEKNRSSVDGEFGDRTDVSSRENSQVVSEKASTQKRLSEGADSQQKQSQPAACHGKQSLETATMVRCNALGAVASQTQPAAMVGNPQEIAQTCSGMEICCSSARGSHPLASSTLSDAVYAKQCERGSSQLVRASSPQARTPGKNQLDLNSLGNRRDAGSESCCRDGLIANGEQSPGGSGHKSISREQPSAADNGAISFAGTAVQRVVTGMGNIVVSEAQNREGRACHLSACSVAVGGPLPKARDMGCAHEAGAVAPQASLGIPGPEQPVGTNEGERASTAETQGAGSNSQCHFRVGDKKKNGTSNEQMSVGETVQSIGTSSDRQGDVGIPASKLESRGVDVTLKWEGEEQPAKTRGGNTVSEASCLPATNDVGDDTSNSALGWSTYSHLRESRVDLVQRSELRQSHHEAFEVDVLAKVRNVLAAIRLDKSTEARVLSAAKDAAERQPRSKASVRKTNGMVDADVDTFRTREQPAGQDVDDLRTACGELHIVVSPKNVRVGEPVGRQSFPKARRDSDSKLGGERLNSCLVDEKSGVGSMMASQTPTGDVRISDMCAKVHEASVTPCRSRSSEGPREGSVSFSSPNLGGGTTVGWSVQSPEQCISPELTSCHGPARMRFKNSELENGNPCQISEHECPRDSRSLFPSSIIMAPLNCSKGSSRDFRLHSGVSSAVDSRNVPGCSVEHGNGTRTQPTNPGEGVLSLGVSDLDLEVRRSMKRRQPYSDKEMQRVGGENEHVVAEESGSGDREGRSGYVSNRAEILSHSFDMSAGQPLEDRAARAGVTSQNPLGNSFGNDGGFARSSQDKGLPVGLCSDGTSLSSEGGPTSPRDPFSEERIQALIEAGTDVLAAKSGNVRHSPTEKPQEEKERNPWSPVKKYHFGPFDCTKLHRSGEGDSLLTE</sequence>
<feature type="compositionally biased region" description="Low complexity" evidence="1">
    <location>
        <begin position="137"/>
        <end position="147"/>
    </location>
</feature>
<feature type="compositionally biased region" description="Basic and acidic residues" evidence="1">
    <location>
        <begin position="2130"/>
        <end position="2142"/>
    </location>
</feature>
<feature type="region of interest" description="Disordered" evidence="1">
    <location>
        <begin position="1943"/>
        <end position="2024"/>
    </location>
</feature>
<protein>
    <submittedName>
        <fullName evidence="2">Uncharacterized protein</fullName>
    </submittedName>
</protein>
<feature type="compositionally biased region" description="Polar residues" evidence="1">
    <location>
        <begin position="377"/>
        <end position="386"/>
    </location>
</feature>
<feature type="compositionally biased region" description="Polar residues" evidence="1">
    <location>
        <begin position="1295"/>
        <end position="1324"/>
    </location>
</feature>
<comment type="caution">
    <text evidence="2">The sequence shown here is derived from an EMBL/GenBank/DDBJ whole genome shotgun (WGS) entry which is preliminary data.</text>
</comment>
<feature type="region of interest" description="Disordered" evidence="1">
    <location>
        <begin position="109"/>
        <end position="148"/>
    </location>
</feature>
<feature type="region of interest" description="Disordered" evidence="1">
    <location>
        <begin position="773"/>
        <end position="1011"/>
    </location>
</feature>
<feature type="region of interest" description="Disordered" evidence="1">
    <location>
        <begin position="1160"/>
        <end position="1197"/>
    </location>
</feature>